<dbReference type="EMBL" id="PDHH01000006">
    <property type="protein sequence ID" value="PSM51590.1"/>
    <property type="molecule type" value="Genomic_DNA"/>
</dbReference>
<dbReference type="PANTHER" id="PTHR42681">
    <property type="entry name" value="MALONYL-COA-ACYL CARRIER PROTEIN TRANSACYLASE, MITOCHONDRIAL"/>
    <property type="match status" value="1"/>
</dbReference>
<dbReference type="PANTHER" id="PTHR42681:SF1">
    <property type="entry name" value="MALONYL-COA-ACYL CARRIER PROTEIN TRANSACYLASE, MITOCHONDRIAL"/>
    <property type="match status" value="1"/>
</dbReference>
<evidence type="ECO:0000256" key="7">
    <source>
        <dbReference type="PIRSR" id="PIRSR000446-1"/>
    </source>
</evidence>
<dbReference type="Proteomes" id="UP000240535">
    <property type="component" value="Unassembled WGS sequence"/>
</dbReference>
<evidence type="ECO:0000256" key="3">
    <source>
        <dbReference type="ARBA" id="ARBA00022679"/>
    </source>
</evidence>
<dbReference type="GO" id="GO:0006633">
    <property type="term" value="P:fatty acid biosynthetic process"/>
    <property type="evidence" value="ECO:0007669"/>
    <property type="project" value="TreeGrafter"/>
</dbReference>
<comment type="similarity">
    <text evidence="6">Belongs to the fabD family.</text>
</comment>
<proteinExistence type="inferred from homology"/>
<dbReference type="InterPro" id="IPR024925">
    <property type="entry name" value="Malonyl_CoA-ACP_transAc"/>
</dbReference>
<dbReference type="OrthoDB" id="9808564at2"/>
<evidence type="ECO:0000256" key="4">
    <source>
        <dbReference type="ARBA" id="ARBA00023315"/>
    </source>
</evidence>
<dbReference type="InterPro" id="IPR014043">
    <property type="entry name" value="Acyl_transferase_dom"/>
</dbReference>
<name>A0A2P8QZC3_9BACT</name>
<evidence type="ECO:0000256" key="5">
    <source>
        <dbReference type="ARBA" id="ARBA00048462"/>
    </source>
</evidence>
<evidence type="ECO:0000256" key="6">
    <source>
        <dbReference type="PIRNR" id="PIRNR000446"/>
    </source>
</evidence>
<reference evidence="10" key="1">
    <citation type="submission" date="2017-10" db="EMBL/GenBank/DDBJ databases">
        <title>Campylobacter species from seals.</title>
        <authorList>
            <person name="Gilbert M.J."/>
            <person name="Zomer A.L."/>
            <person name="Timmerman A.J."/>
            <person name="Duim B."/>
            <person name="Wagenaar J.A."/>
        </authorList>
    </citation>
    <scope>NUCLEOTIDE SEQUENCE [LARGE SCALE GENOMIC DNA]</scope>
    <source>
        <strain evidence="10">17S00004-5</strain>
    </source>
</reference>
<comment type="caution">
    <text evidence="9">The sequence shown here is derived from an EMBL/GenBank/DDBJ whole genome shotgun (WGS) entry which is preliminary data.</text>
</comment>
<evidence type="ECO:0000313" key="10">
    <source>
        <dbReference type="Proteomes" id="UP000240535"/>
    </source>
</evidence>
<dbReference type="Gene3D" id="3.40.366.10">
    <property type="entry name" value="Malonyl-Coenzyme A Acyl Carrier Protein, domain 2"/>
    <property type="match status" value="1"/>
</dbReference>
<dbReference type="InterPro" id="IPR016035">
    <property type="entry name" value="Acyl_Trfase/lysoPLipase"/>
</dbReference>
<dbReference type="EC" id="2.3.1.39" evidence="1 6"/>
<dbReference type="Pfam" id="PF00698">
    <property type="entry name" value="Acyl_transf_1"/>
    <property type="match status" value="1"/>
</dbReference>
<dbReference type="Gene3D" id="3.30.70.250">
    <property type="entry name" value="Malonyl-CoA ACP transacylase, ACP-binding"/>
    <property type="match status" value="1"/>
</dbReference>
<dbReference type="InterPro" id="IPR004410">
    <property type="entry name" value="Malonyl_CoA-ACP_transAc_FabD"/>
</dbReference>
<dbReference type="InterPro" id="IPR016036">
    <property type="entry name" value="Malonyl_transacylase_ACP-bd"/>
</dbReference>
<keyword evidence="4 6" id="KW-0012">Acyltransferase</keyword>
<comment type="catalytic activity">
    <reaction evidence="5 6">
        <text>holo-[ACP] + malonyl-CoA = malonyl-[ACP] + CoA</text>
        <dbReference type="Rhea" id="RHEA:41792"/>
        <dbReference type="Rhea" id="RHEA-COMP:9623"/>
        <dbReference type="Rhea" id="RHEA-COMP:9685"/>
        <dbReference type="ChEBI" id="CHEBI:57287"/>
        <dbReference type="ChEBI" id="CHEBI:57384"/>
        <dbReference type="ChEBI" id="CHEBI:64479"/>
        <dbReference type="ChEBI" id="CHEBI:78449"/>
        <dbReference type="EC" id="2.3.1.39"/>
    </reaction>
</comment>
<feature type="active site" evidence="7">
    <location>
        <position position="201"/>
    </location>
</feature>
<dbReference type="SUPFAM" id="SSF55048">
    <property type="entry name" value="Probable ACP-binding domain of malonyl-CoA ACP transacylase"/>
    <property type="match status" value="1"/>
</dbReference>
<dbReference type="GO" id="GO:0005829">
    <property type="term" value="C:cytosol"/>
    <property type="evidence" value="ECO:0007669"/>
    <property type="project" value="TreeGrafter"/>
</dbReference>
<feature type="domain" description="Malonyl-CoA:ACP transacylase (MAT)" evidence="8">
    <location>
        <begin position="6"/>
        <end position="285"/>
    </location>
</feature>
<evidence type="ECO:0000256" key="2">
    <source>
        <dbReference type="ARBA" id="ARBA00018953"/>
    </source>
</evidence>
<evidence type="ECO:0000259" key="8">
    <source>
        <dbReference type="SMART" id="SM00827"/>
    </source>
</evidence>
<keyword evidence="10" id="KW-1185">Reference proteome</keyword>
<keyword evidence="3 6" id="KW-0808">Transferase</keyword>
<feature type="active site" evidence="7">
    <location>
        <position position="90"/>
    </location>
</feature>
<accession>A0A2P8QZC3</accession>
<dbReference type="PIRSF" id="PIRSF000446">
    <property type="entry name" value="Mct"/>
    <property type="match status" value="1"/>
</dbReference>
<dbReference type="NCBIfam" id="TIGR00128">
    <property type="entry name" value="fabD"/>
    <property type="match status" value="1"/>
</dbReference>
<dbReference type="GO" id="GO:0004314">
    <property type="term" value="F:[acyl-carrier-protein] S-malonyltransferase activity"/>
    <property type="evidence" value="ECO:0007669"/>
    <property type="project" value="UniProtKB-EC"/>
</dbReference>
<dbReference type="SMART" id="SM00827">
    <property type="entry name" value="PKS_AT"/>
    <property type="match status" value="1"/>
</dbReference>
<gene>
    <name evidence="9" type="primary">fabD</name>
    <name evidence="9" type="ORF">CQ405_07280</name>
</gene>
<evidence type="ECO:0000313" key="9">
    <source>
        <dbReference type="EMBL" id="PSM51590.1"/>
    </source>
</evidence>
<dbReference type="InterPro" id="IPR001227">
    <property type="entry name" value="Ac_transferase_dom_sf"/>
</dbReference>
<evidence type="ECO:0000256" key="1">
    <source>
        <dbReference type="ARBA" id="ARBA00013258"/>
    </source>
</evidence>
<sequence>MRYAFIFPGQGSQATGMGKEIYENFTQPREILNEASKQCNIDFKDLLFEKNEKLSISEFTQPAIVLNSFMCFLALEENLSVKPSFTLGHSLGEFSALGVSGAFDLIDTVCLVNKRGKFMQEACIDKNASMMVILGLADDKVEEICSTAREYKNAEVWPANYNSDGQIVLAGNRDDLENLENTFKEEGAKRVMLLNMSVASHCPMLESASRLLSNELEPLLKDSFNPVISNVIAQSYNTKQEAMQLLRSQLVKPVLYKQSIQNIDDEVDCYIEFGSSILKGINRKITKKPTYSITDLKSLDEFMEFAKDNN</sequence>
<dbReference type="InterPro" id="IPR050858">
    <property type="entry name" value="Mal-CoA-ACP_Trans/PKS_FabD"/>
</dbReference>
<organism evidence="9 10">
    <name type="scientific">Campylobacter blaseri</name>
    <dbReference type="NCBI Taxonomy" id="2042961"/>
    <lineage>
        <taxon>Bacteria</taxon>
        <taxon>Pseudomonadati</taxon>
        <taxon>Campylobacterota</taxon>
        <taxon>Epsilonproteobacteria</taxon>
        <taxon>Campylobacterales</taxon>
        <taxon>Campylobacteraceae</taxon>
        <taxon>Campylobacter</taxon>
    </lineage>
</organism>
<protein>
    <recommendedName>
        <fullName evidence="2 6">Malonyl CoA-acyl carrier protein transacylase</fullName>
        <ecNumber evidence="1 6">2.3.1.39</ecNumber>
    </recommendedName>
</protein>
<dbReference type="AlphaFoldDB" id="A0A2P8QZC3"/>
<dbReference type="RefSeq" id="WP_106872204.1">
    <property type="nucleotide sequence ID" value="NZ_CP053841.1"/>
</dbReference>
<dbReference type="SUPFAM" id="SSF52151">
    <property type="entry name" value="FabD/lysophospholipase-like"/>
    <property type="match status" value="1"/>
</dbReference>